<proteinExistence type="predicted"/>
<reference evidence="2 3" key="1">
    <citation type="submission" date="2023-09" db="EMBL/GenBank/DDBJ databases">
        <title>Genomes of two closely related lineages of the louse Polyplax serrata with different host specificities.</title>
        <authorList>
            <person name="Martinu J."/>
            <person name="Tarabai H."/>
            <person name="Stefka J."/>
            <person name="Hypsa V."/>
        </authorList>
    </citation>
    <scope>NUCLEOTIDE SEQUENCE [LARGE SCALE GENOMIC DNA]</scope>
    <source>
        <strain evidence="2">98ZLc_SE</strain>
    </source>
</reference>
<gene>
    <name evidence="2" type="ORF">RUM44_010155</name>
</gene>
<keyword evidence="3" id="KW-1185">Reference proteome</keyword>
<name>A0ABR1AUS3_POLSC</name>
<evidence type="ECO:0000313" key="3">
    <source>
        <dbReference type="Proteomes" id="UP001359485"/>
    </source>
</evidence>
<dbReference type="EMBL" id="JAWJWF010000045">
    <property type="protein sequence ID" value="KAK6627676.1"/>
    <property type="molecule type" value="Genomic_DNA"/>
</dbReference>
<organism evidence="2 3">
    <name type="scientific">Polyplax serrata</name>
    <name type="common">Common mouse louse</name>
    <dbReference type="NCBI Taxonomy" id="468196"/>
    <lineage>
        <taxon>Eukaryota</taxon>
        <taxon>Metazoa</taxon>
        <taxon>Ecdysozoa</taxon>
        <taxon>Arthropoda</taxon>
        <taxon>Hexapoda</taxon>
        <taxon>Insecta</taxon>
        <taxon>Pterygota</taxon>
        <taxon>Neoptera</taxon>
        <taxon>Paraneoptera</taxon>
        <taxon>Psocodea</taxon>
        <taxon>Troctomorpha</taxon>
        <taxon>Phthiraptera</taxon>
        <taxon>Anoplura</taxon>
        <taxon>Polyplacidae</taxon>
        <taxon>Polyplax</taxon>
    </lineage>
</organism>
<protein>
    <submittedName>
        <fullName evidence="2">Uncharacterized protein</fullName>
    </submittedName>
</protein>
<sequence>MKMADTLDGMQKKNIRKVAEAHVRVLFSRGKVSRSERDWEECRGKIQEKVRYPEESLWLSEPSPEQDNTFDFDGSRRHHSSKRIRYEFR</sequence>
<feature type="region of interest" description="Disordered" evidence="1">
    <location>
        <begin position="57"/>
        <end position="76"/>
    </location>
</feature>
<dbReference type="Proteomes" id="UP001359485">
    <property type="component" value="Unassembled WGS sequence"/>
</dbReference>
<evidence type="ECO:0000313" key="2">
    <source>
        <dbReference type="EMBL" id="KAK6627676.1"/>
    </source>
</evidence>
<evidence type="ECO:0000256" key="1">
    <source>
        <dbReference type="SAM" id="MobiDB-lite"/>
    </source>
</evidence>
<accession>A0ABR1AUS3</accession>
<comment type="caution">
    <text evidence="2">The sequence shown here is derived from an EMBL/GenBank/DDBJ whole genome shotgun (WGS) entry which is preliminary data.</text>
</comment>